<dbReference type="CDD" id="cd01949">
    <property type="entry name" value="GGDEF"/>
    <property type="match status" value="1"/>
</dbReference>
<feature type="transmembrane region" description="Helical" evidence="4">
    <location>
        <begin position="163"/>
        <end position="186"/>
    </location>
</feature>
<dbReference type="PROSITE" id="PS50887">
    <property type="entry name" value="GGDEF"/>
    <property type="match status" value="1"/>
</dbReference>
<dbReference type="PANTHER" id="PTHR45138:SF9">
    <property type="entry name" value="DIGUANYLATE CYCLASE DGCM-RELATED"/>
    <property type="match status" value="1"/>
</dbReference>
<accession>A0A1W6LGW4</accession>
<evidence type="ECO:0000313" key="6">
    <source>
        <dbReference type="Proteomes" id="UP000193427"/>
    </source>
</evidence>
<evidence type="ECO:0000256" key="4">
    <source>
        <dbReference type="SAM" id="Phobius"/>
    </source>
</evidence>
<dbReference type="AlphaFoldDB" id="A0A1W6LGW4"/>
<keyword evidence="4" id="KW-0812">Transmembrane</keyword>
<dbReference type="PANTHER" id="PTHR45138">
    <property type="entry name" value="REGULATORY COMPONENTS OF SENSORY TRANSDUCTION SYSTEM"/>
    <property type="match status" value="1"/>
</dbReference>
<dbReference type="GO" id="GO:0052621">
    <property type="term" value="F:diguanylate cyclase activity"/>
    <property type="evidence" value="ECO:0007669"/>
    <property type="project" value="UniProtKB-EC"/>
</dbReference>
<feature type="transmembrane region" description="Helical" evidence="4">
    <location>
        <begin position="103"/>
        <end position="119"/>
    </location>
</feature>
<dbReference type="SMART" id="SM00267">
    <property type="entry name" value="GGDEF"/>
    <property type="match status" value="1"/>
</dbReference>
<proteinExistence type="predicted"/>
<feature type="transmembrane region" description="Helical" evidence="4">
    <location>
        <begin position="52"/>
        <end position="70"/>
    </location>
</feature>
<evidence type="ECO:0000256" key="3">
    <source>
        <dbReference type="SAM" id="MobiDB-lite"/>
    </source>
</evidence>
<evidence type="ECO:0000256" key="1">
    <source>
        <dbReference type="ARBA" id="ARBA00012528"/>
    </source>
</evidence>
<evidence type="ECO:0000256" key="2">
    <source>
        <dbReference type="ARBA" id="ARBA00034247"/>
    </source>
</evidence>
<feature type="transmembrane region" description="Helical" evidence="4">
    <location>
        <begin position="77"/>
        <end position="97"/>
    </location>
</feature>
<dbReference type="InterPro" id="IPR029787">
    <property type="entry name" value="Nucleotide_cyclase"/>
</dbReference>
<sequence length="367" mass="40379">MLFSRSPAAGHLASIAFRGRSYWQVLTRVAPVAGAIHGTFALLFQGMGASRLALGNLAFTALWGVIYGLLRGRHNRLAVLLLWVAIPGHSLLATLVLGWDSGFHYYVLLMVPVMFVSPGRQNTTRVLLGTLLAVFYVALDISARRTVPLEPIAAGALDWVRFFNMASTFFVLGYLAHVYFGVVGVAEGHLRALATTDSLTGLANRRRILDVANYEIQRGRREGTPLSFVLGDVDHFKRINDGRGHETGDQVLMAMAGVLRSVVRERDTVARWGGEEFLVVLPETGLEEAMRVSERARLAMENGVWPDDRPVTMTLGVSQWRPDETLAEAVARADEALYRGKHAGRNRSVLERPAVQPNSLPSSPARR</sequence>
<keyword evidence="4" id="KW-0472">Membrane</keyword>
<dbReference type="RefSeq" id="WP_085753780.1">
    <property type="nucleotide sequence ID" value="NZ_BSPR01000017.1"/>
</dbReference>
<dbReference type="EMBL" id="CP015118">
    <property type="protein sequence ID" value="ARN23458.1"/>
    <property type="molecule type" value="Genomic_DNA"/>
</dbReference>
<dbReference type="OrthoDB" id="9813903at2"/>
<reference evidence="5 6" key="1">
    <citation type="submission" date="2016-04" db="EMBL/GenBank/DDBJ databases">
        <title>Complete genome sequence of natural rubber-degrading, novel Gram-negative bacterium, Rhizobacter gummiphilus strain NS21.</title>
        <authorList>
            <person name="Tabata M."/>
            <person name="Kasai D."/>
            <person name="Fukuda M."/>
        </authorList>
    </citation>
    <scope>NUCLEOTIDE SEQUENCE [LARGE SCALE GENOMIC DNA]</scope>
    <source>
        <strain evidence="5 6">NS21</strain>
    </source>
</reference>
<comment type="catalytic activity">
    <reaction evidence="2">
        <text>2 GTP = 3',3'-c-di-GMP + 2 diphosphate</text>
        <dbReference type="Rhea" id="RHEA:24898"/>
        <dbReference type="ChEBI" id="CHEBI:33019"/>
        <dbReference type="ChEBI" id="CHEBI:37565"/>
        <dbReference type="ChEBI" id="CHEBI:58805"/>
        <dbReference type="EC" id="2.7.7.65"/>
    </reaction>
</comment>
<keyword evidence="4" id="KW-1133">Transmembrane helix</keyword>
<gene>
    <name evidence="5" type="ORF">A4W93_28145</name>
</gene>
<organism evidence="5 6">
    <name type="scientific">Piscinibacter gummiphilus</name>
    <dbReference type="NCBI Taxonomy" id="946333"/>
    <lineage>
        <taxon>Bacteria</taxon>
        <taxon>Pseudomonadati</taxon>
        <taxon>Pseudomonadota</taxon>
        <taxon>Betaproteobacteria</taxon>
        <taxon>Burkholderiales</taxon>
        <taxon>Sphaerotilaceae</taxon>
        <taxon>Piscinibacter</taxon>
    </lineage>
</organism>
<feature type="transmembrane region" description="Helical" evidence="4">
    <location>
        <begin position="126"/>
        <end position="143"/>
    </location>
</feature>
<dbReference type="InterPro" id="IPR050469">
    <property type="entry name" value="Diguanylate_Cyclase"/>
</dbReference>
<feature type="transmembrane region" description="Helical" evidence="4">
    <location>
        <begin position="25"/>
        <end position="46"/>
    </location>
</feature>
<dbReference type="SUPFAM" id="SSF55073">
    <property type="entry name" value="Nucleotide cyclase"/>
    <property type="match status" value="1"/>
</dbReference>
<dbReference type="STRING" id="946333.A4W93_28145"/>
<dbReference type="InterPro" id="IPR000160">
    <property type="entry name" value="GGDEF_dom"/>
</dbReference>
<protein>
    <recommendedName>
        <fullName evidence="1">diguanylate cyclase</fullName>
        <ecNumber evidence="1">2.7.7.65</ecNumber>
    </recommendedName>
</protein>
<evidence type="ECO:0000313" key="5">
    <source>
        <dbReference type="EMBL" id="ARN23458.1"/>
    </source>
</evidence>
<dbReference type="KEGG" id="rgu:A4W93_28145"/>
<keyword evidence="6" id="KW-1185">Reference proteome</keyword>
<name>A0A1W6LGW4_9BURK</name>
<dbReference type="EC" id="2.7.7.65" evidence="1"/>
<feature type="compositionally biased region" description="Polar residues" evidence="3">
    <location>
        <begin position="356"/>
        <end position="367"/>
    </location>
</feature>
<dbReference type="InterPro" id="IPR043128">
    <property type="entry name" value="Rev_trsase/Diguanyl_cyclase"/>
</dbReference>
<dbReference type="Proteomes" id="UP000193427">
    <property type="component" value="Chromosome"/>
</dbReference>
<dbReference type="NCBIfam" id="TIGR00254">
    <property type="entry name" value="GGDEF"/>
    <property type="match status" value="1"/>
</dbReference>
<dbReference type="Gene3D" id="3.30.70.270">
    <property type="match status" value="1"/>
</dbReference>
<dbReference type="FunFam" id="3.30.70.270:FF:000001">
    <property type="entry name" value="Diguanylate cyclase domain protein"/>
    <property type="match status" value="1"/>
</dbReference>
<feature type="region of interest" description="Disordered" evidence="3">
    <location>
        <begin position="342"/>
        <end position="367"/>
    </location>
</feature>
<dbReference type="Pfam" id="PF00990">
    <property type="entry name" value="GGDEF"/>
    <property type="match status" value="1"/>
</dbReference>